<accession>A0A8E2ARN8</accession>
<dbReference type="Proteomes" id="UP000250043">
    <property type="component" value="Unassembled WGS sequence"/>
</dbReference>
<dbReference type="AlphaFoldDB" id="A0A8E2ARN8"/>
<evidence type="ECO:0000313" key="2">
    <source>
        <dbReference type="Proteomes" id="UP000250043"/>
    </source>
</evidence>
<name>A0A8E2ARN8_9APHY</name>
<dbReference type="Pfam" id="PF20174">
    <property type="entry name" value="DUF6540"/>
    <property type="match status" value="1"/>
</dbReference>
<dbReference type="InterPro" id="IPR046670">
    <property type="entry name" value="DUF6540"/>
</dbReference>
<reference evidence="1 2" key="1">
    <citation type="submission" date="2016-07" db="EMBL/GenBank/DDBJ databases">
        <title>Draft genome of the white-rot fungus Obba rivulosa 3A-2.</title>
        <authorList>
            <consortium name="DOE Joint Genome Institute"/>
            <person name="Miettinen O."/>
            <person name="Riley R."/>
            <person name="Acob R."/>
            <person name="Barry K."/>
            <person name="Cullen D."/>
            <person name="De Vries R."/>
            <person name="Hainaut M."/>
            <person name="Hatakka A."/>
            <person name="Henrissat B."/>
            <person name="Hilden K."/>
            <person name="Kuo R."/>
            <person name="Labutti K."/>
            <person name="Lipzen A."/>
            <person name="Makela M.R."/>
            <person name="Sandor L."/>
            <person name="Spatafora J.W."/>
            <person name="Grigoriev I.V."/>
            <person name="Hibbett D.S."/>
        </authorList>
    </citation>
    <scope>NUCLEOTIDE SEQUENCE [LARGE SCALE GENOMIC DNA]</scope>
    <source>
        <strain evidence="1 2">3A-2</strain>
    </source>
</reference>
<keyword evidence="2" id="KW-1185">Reference proteome</keyword>
<evidence type="ECO:0000313" key="1">
    <source>
        <dbReference type="EMBL" id="OCH89361.1"/>
    </source>
</evidence>
<proteinExistence type="predicted"/>
<sequence>MIPHRLVTRTYRTMLQANSLYLAIYARDTPDDYHWALYYHGTADGGTKFHIRNLGQGWIAEHEQTNSIMKQFLLIGLMKFASIRPDAVKALHDTIVAVPYNAPGINCRTWVLDAIQAVMSAGLIHHFSLDQLETEAKVFGFNQFDAAVQNVQPRPVTTSVIYSQ</sequence>
<dbReference type="EMBL" id="KV722428">
    <property type="protein sequence ID" value="OCH89361.1"/>
    <property type="molecule type" value="Genomic_DNA"/>
</dbReference>
<gene>
    <name evidence="1" type="ORF">OBBRIDRAFT_667755</name>
</gene>
<protein>
    <submittedName>
        <fullName evidence="1">Uncharacterized protein</fullName>
    </submittedName>
</protein>
<dbReference type="OrthoDB" id="3016366at2759"/>
<organism evidence="1 2">
    <name type="scientific">Obba rivulosa</name>
    <dbReference type="NCBI Taxonomy" id="1052685"/>
    <lineage>
        <taxon>Eukaryota</taxon>
        <taxon>Fungi</taxon>
        <taxon>Dikarya</taxon>
        <taxon>Basidiomycota</taxon>
        <taxon>Agaricomycotina</taxon>
        <taxon>Agaricomycetes</taxon>
        <taxon>Polyporales</taxon>
        <taxon>Gelatoporiaceae</taxon>
        <taxon>Obba</taxon>
    </lineage>
</organism>